<name>A0AAD9SIB8_PHOAM</name>
<protein>
    <recommendedName>
        <fullName evidence="1">Azaphilone pigments biosynthesis cluster protein L N-terminal domain-containing protein</fullName>
    </recommendedName>
</protein>
<dbReference type="Proteomes" id="UP001265746">
    <property type="component" value="Unassembled WGS sequence"/>
</dbReference>
<feature type="domain" description="Azaphilone pigments biosynthesis cluster protein L N-terminal" evidence="1">
    <location>
        <begin position="2"/>
        <end position="192"/>
    </location>
</feature>
<evidence type="ECO:0000259" key="1">
    <source>
        <dbReference type="Pfam" id="PF17111"/>
    </source>
</evidence>
<organism evidence="2 3">
    <name type="scientific">Phomopsis amygdali</name>
    <name type="common">Fusicoccum amygdali</name>
    <dbReference type="NCBI Taxonomy" id="1214568"/>
    <lineage>
        <taxon>Eukaryota</taxon>
        <taxon>Fungi</taxon>
        <taxon>Dikarya</taxon>
        <taxon>Ascomycota</taxon>
        <taxon>Pezizomycotina</taxon>
        <taxon>Sordariomycetes</taxon>
        <taxon>Sordariomycetidae</taxon>
        <taxon>Diaporthales</taxon>
        <taxon>Diaporthaceae</taxon>
        <taxon>Diaporthe</taxon>
    </lineage>
</organism>
<evidence type="ECO:0000313" key="3">
    <source>
        <dbReference type="Proteomes" id="UP001265746"/>
    </source>
</evidence>
<evidence type="ECO:0000313" key="2">
    <source>
        <dbReference type="EMBL" id="KAK2609692.1"/>
    </source>
</evidence>
<dbReference type="AlphaFoldDB" id="A0AAD9SIB8"/>
<dbReference type="EMBL" id="JAUJFL010000002">
    <property type="protein sequence ID" value="KAK2609692.1"/>
    <property type="molecule type" value="Genomic_DNA"/>
</dbReference>
<gene>
    <name evidence="2" type="ORF">N8I77_003181</name>
</gene>
<accession>A0AAD9SIB8</accession>
<dbReference type="InterPro" id="IPR031348">
    <property type="entry name" value="PigL_N"/>
</dbReference>
<reference evidence="2" key="1">
    <citation type="submission" date="2023-06" db="EMBL/GenBank/DDBJ databases">
        <authorList>
            <person name="Noh H."/>
        </authorList>
    </citation>
    <scope>NUCLEOTIDE SEQUENCE</scope>
    <source>
        <strain evidence="2">DUCC20226</strain>
    </source>
</reference>
<comment type="caution">
    <text evidence="2">The sequence shown here is derived from an EMBL/GenBank/DDBJ whole genome shotgun (WGS) entry which is preliminary data.</text>
</comment>
<dbReference type="Pfam" id="PF17111">
    <property type="entry name" value="PigL_N"/>
    <property type="match status" value="1"/>
</dbReference>
<proteinExistence type="predicted"/>
<keyword evidence="3" id="KW-1185">Reference proteome</keyword>
<sequence>MSDPLSIAASVTGLVAFGLKTCTAVTSYLDAFKSRNQEVEAAKQQARGIYDLLATVETSIAKISFTHQSSTSAVRACIVACEQEILALERLVSELQGSTSVSHNNRIVQSMKEQGQKLTYAFHRSRLEKVQAQLAKVTGTLQTALQAAGLDVAVSIETTIMTMQRSTLPNIQNQLDSIGLQIAAHYSQVTDQVQEYHRLIRDDVSLLKSIASGQNKQLELVGGDLGFCHKSSLGGMISCQQRELKVVPNAYQHPS</sequence>